<reference evidence="2 3" key="1">
    <citation type="submission" date="2014-03" db="EMBL/GenBank/DDBJ databases">
        <title>Selection and divergence in the genomes of co-occurring obligate luminous symbionts with specific hosts.</title>
        <authorList>
            <person name="Hendry T.A."/>
            <person name="de Wet J.R."/>
            <person name="Dunlap P.V."/>
        </authorList>
    </citation>
    <scope>NUCLEOTIDE SEQUENCE [LARGE SCALE GENOMIC DNA]</scope>
    <source>
        <strain evidence="2 3">Ppalp.1</strain>
    </source>
</reference>
<dbReference type="InterPro" id="IPR042245">
    <property type="entry name" value="Tgt2/MlaC_sf"/>
</dbReference>
<sequence>MFKKIWRVCCFCLALMFFSSVGAYEIDKTRPFQMMQEVSKRLFTRLYNEQLKIHQNPEYLKVVVEEELMPYVNEQYAALKLLSLNLRGKDKGEVRTFIKSFRKYLVTSYAKVLAQYTDQRIELGPEPELGSEKRIVGIKFKIINTVQPNIELEFRLRKDQKTGEWEAFDVIVEGISLLLSKRSEWGGKIRQEGLISVANKLNELADQAIKFESKGL</sequence>
<dbReference type="PIRSF" id="PIRSF004649">
    <property type="entry name" value="MlaC"/>
    <property type="match status" value="1"/>
</dbReference>
<protein>
    <submittedName>
        <fullName evidence="2">Phospholipid ABC transporter protein</fullName>
    </submittedName>
</protein>
<proteinExistence type="predicted"/>
<dbReference type="RefSeq" id="WP_034415173.1">
    <property type="nucleotide sequence ID" value="NZ_JGVK01000033.1"/>
</dbReference>
<evidence type="ECO:0000313" key="3">
    <source>
        <dbReference type="Proteomes" id="UP000053784"/>
    </source>
</evidence>
<name>A0A084CM38_9GAMM</name>
<dbReference type="Proteomes" id="UP000053784">
    <property type="component" value="Unassembled WGS sequence"/>
</dbReference>
<evidence type="ECO:0000256" key="1">
    <source>
        <dbReference type="SAM" id="SignalP"/>
    </source>
</evidence>
<gene>
    <name evidence="2" type="primary">mlaC</name>
    <name evidence="2" type="ORF">CF67_09041</name>
</gene>
<dbReference type="PANTHER" id="PTHR36573">
    <property type="entry name" value="INTERMEMBRANE PHOSPHOLIPID TRANSPORT SYSTEM BINDING PROTEIN MLAC"/>
    <property type="match status" value="1"/>
</dbReference>
<comment type="caution">
    <text evidence="2">The sequence shown here is derived from an EMBL/GenBank/DDBJ whole genome shotgun (WGS) entry which is preliminary data.</text>
</comment>
<keyword evidence="3" id="KW-1185">Reference proteome</keyword>
<dbReference type="STRING" id="1179155.CF67_09041"/>
<dbReference type="InterPro" id="IPR008869">
    <property type="entry name" value="MlaC/ttg2D"/>
</dbReference>
<dbReference type="PANTHER" id="PTHR36573:SF1">
    <property type="entry name" value="INTERMEMBRANE PHOSPHOLIPID TRANSPORT SYSTEM BINDING PROTEIN MLAC"/>
    <property type="match status" value="1"/>
</dbReference>
<accession>A0A084CM38</accession>
<dbReference type="eggNOG" id="COG2854">
    <property type="taxonomic scope" value="Bacteria"/>
</dbReference>
<feature type="chain" id="PRO_5001773115" evidence="1">
    <location>
        <begin position="24"/>
        <end position="216"/>
    </location>
</feature>
<dbReference type="AlphaFoldDB" id="A0A084CM38"/>
<evidence type="ECO:0000313" key="2">
    <source>
        <dbReference type="EMBL" id="KEY90867.1"/>
    </source>
</evidence>
<dbReference type="OrthoDB" id="9787053at2"/>
<keyword evidence="1" id="KW-0732">Signal</keyword>
<dbReference type="EMBL" id="JGVK01000033">
    <property type="protein sequence ID" value="KEY90867.1"/>
    <property type="molecule type" value="Genomic_DNA"/>
</dbReference>
<dbReference type="Gene3D" id="3.10.450.710">
    <property type="entry name" value="Tgt2/MlaC"/>
    <property type="match status" value="1"/>
</dbReference>
<organism evidence="2 3">
    <name type="scientific">Candidatus Photodesmus blepharonis</name>
    <dbReference type="NCBI Taxonomy" id="1179155"/>
    <lineage>
        <taxon>Bacteria</taxon>
        <taxon>Pseudomonadati</taxon>
        <taxon>Pseudomonadota</taxon>
        <taxon>Gammaproteobacteria</taxon>
        <taxon>Vibrionales</taxon>
        <taxon>Vibrionaceae</taxon>
        <taxon>Candidatus Photodesmus</taxon>
    </lineage>
</organism>
<feature type="signal peptide" evidence="1">
    <location>
        <begin position="1"/>
        <end position="23"/>
    </location>
</feature>
<dbReference type="Pfam" id="PF05494">
    <property type="entry name" value="MlaC"/>
    <property type="match status" value="1"/>
</dbReference>